<evidence type="ECO:0000256" key="1">
    <source>
        <dbReference type="SAM" id="MobiDB-lite"/>
    </source>
</evidence>
<comment type="caution">
    <text evidence="2">The sequence shown here is derived from an EMBL/GenBank/DDBJ whole genome shotgun (WGS) entry which is preliminary data.</text>
</comment>
<sequence>MSSDGILEDNVEAEADEEQEIFEDDMDYDMAEPDDDYSLPGNEDVSDYDSDDSFEQELAPTRNQHDMCRITERETRSTSQPPRPLDAEQEIEAVPFVAPVDQVRTNLEDLTIRRWKAAEESVKAPMLQRIKDRFNLERDPIYVDKAVARQFGHRLSDYSHTLYRKYKKLKTTKGVEYARSHPPSGVSQE</sequence>
<organism evidence="2 3">
    <name type="scientific">Rhododendron griersonianum</name>
    <dbReference type="NCBI Taxonomy" id="479676"/>
    <lineage>
        <taxon>Eukaryota</taxon>
        <taxon>Viridiplantae</taxon>
        <taxon>Streptophyta</taxon>
        <taxon>Embryophyta</taxon>
        <taxon>Tracheophyta</taxon>
        <taxon>Spermatophyta</taxon>
        <taxon>Magnoliopsida</taxon>
        <taxon>eudicotyledons</taxon>
        <taxon>Gunneridae</taxon>
        <taxon>Pentapetalae</taxon>
        <taxon>asterids</taxon>
        <taxon>Ericales</taxon>
        <taxon>Ericaceae</taxon>
        <taxon>Ericoideae</taxon>
        <taxon>Rhodoreae</taxon>
        <taxon>Rhododendron</taxon>
    </lineage>
</organism>
<feature type="compositionally biased region" description="Acidic residues" evidence="1">
    <location>
        <begin position="1"/>
        <end position="37"/>
    </location>
</feature>
<dbReference type="EMBL" id="JACTNZ010000010">
    <property type="protein sequence ID" value="KAG5528306.1"/>
    <property type="molecule type" value="Genomic_DNA"/>
</dbReference>
<evidence type="ECO:0000313" key="2">
    <source>
        <dbReference type="EMBL" id="KAG5528306.1"/>
    </source>
</evidence>
<feature type="compositionally biased region" description="Acidic residues" evidence="1">
    <location>
        <begin position="44"/>
        <end position="55"/>
    </location>
</feature>
<feature type="region of interest" description="Disordered" evidence="1">
    <location>
        <begin position="1"/>
        <end position="91"/>
    </location>
</feature>
<evidence type="ECO:0000313" key="3">
    <source>
        <dbReference type="Proteomes" id="UP000823749"/>
    </source>
</evidence>
<dbReference type="Proteomes" id="UP000823749">
    <property type="component" value="Chromosome 10"/>
</dbReference>
<keyword evidence="3" id="KW-1185">Reference proteome</keyword>
<proteinExistence type="predicted"/>
<accession>A0AAV6IIB0</accession>
<dbReference type="AlphaFoldDB" id="A0AAV6IIB0"/>
<name>A0AAV6IIB0_9ERIC</name>
<gene>
    <name evidence="2" type="ORF">RHGRI_029097</name>
</gene>
<feature type="compositionally biased region" description="Basic and acidic residues" evidence="1">
    <location>
        <begin position="63"/>
        <end position="76"/>
    </location>
</feature>
<protein>
    <submittedName>
        <fullName evidence="2">Uncharacterized protein</fullName>
    </submittedName>
</protein>
<reference evidence="2" key="1">
    <citation type="submission" date="2020-08" db="EMBL/GenBank/DDBJ databases">
        <title>Plant Genome Project.</title>
        <authorList>
            <person name="Zhang R.-G."/>
        </authorList>
    </citation>
    <scope>NUCLEOTIDE SEQUENCE</scope>
    <source>
        <strain evidence="2">WSP0</strain>
        <tissue evidence="2">Leaf</tissue>
    </source>
</reference>